<protein>
    <submittedName>
        <fullName evidence="1">Uncharacterized protein</fullName>
    </submittedName>
</protein>
<evidence type="ECO:0000313" key="2">
    <source>
        <dbReference type="Proteomes" id="UP000076021"/>
    </source>
</evidence>
<name>A0A143HEK7_9BACL</name>
<sequence length="64" mass="7831">MSRRKVKTTKDDQRNIWQDYLDVAEDLRYYYEIQAIYEKRKEKVERIVSGAKENWNAMYNPEGP</sequence>
<dbReference type="EMBL" id="CP014806">
    <property type="protein sequence ID" value="AMW99906.1"/>
    <property type="molecule type" value="Genomic_DNA"/>
</dbReference>
<dbReference type="AlphaFoldDB" id="A0A143HEK7"/>
<dbReference type="OrthoDB" id="9774608at2"/>
<proteinExistence type="predicted"/>
<dbReference type="KEGG" id="rst:ATY39_11020"/>
<dbReference type="Proteomes" id="UP000076021">
    <property type="component" value="Chromosome"/>
</dbReference>
<dbReference type="RefSeq" id="WP_066789713.1">
    <property type="nucleotide sequence ID" value="NZ_CP014806.1"/>
</dbReference>
<accession>A0A143HEK7</accession>
<reference evidence="1 2" key="1">
    <citation type="journal article" date="2016" name="Genome Announc.">
        <title>Whole-Genome Sequence of Rummeliibacillus stabekisii Strain PP9 Isolated from Antarctic Soil.</title>
        <authorList>
            <person name="da Mota F.F."/>
            <person name="Vollu R.E."/>
            <person name="Jurelevicius D."/>
            <person name="Seldin L."/>
        </authorList>
    </citation>
    <scope>NUCLEOTIDE SEQUENCE [LARGE SCALE GENOMIC DNA]</scope>
    <source>
        <strain evidence="1 2">PP9</strain>
    </source>
</reference>
<reference evidence="2" key="2">
    <citation type="submission" date="2016-03" db="EMBL/GenBank/DDBJ databases">
        <authorList>
            <person name="Seldin L."/>
        </authorList>
    </citation>
    <scope>NUCLEOTIDE SEQUENCE [LARGE SCALE GENOMIC DNA]</scope>
    <source>
        <strain evidence="2">PP9</strain>
    </source>
</reference>
<keyword evidence="2" id="KW-1185">Reference proteome</keyword>
<evidence type="ECO:0000313" key="1">
    <source>
        <dbReference type="EMBL" id="AMW99906.1"/>
    </source>
</evidence>
<organism evidence="1 2">
    <name type="scientific">Rummeliibacillus stabekisii</name>
    <dbReference type="NCBI Taxonomy" id="241244"/>
    <lineage>
        <taxon>Bacteria</taxon>
        <taxon>Bacillati</taxon>
        <taxon>Bacillota</taxon>
        <taxon>Bacilli</taxon>
        <taxon>Bacillales</taxon>
        <taxon>Caryophanaceae</taxon>
        <taxon>Rummeliibacillus</taxon>
    </lineage>
</organism>
<gene>
    <name evidence="1" type="ORF">ATY39_11020</name>
</gene>